<dbReference type="InterPro" id="IPR001303">
    <property type="entry name" value="Aldolase_II/adducin_N"/>
</dbReference>
<feature type="compositionally biased region" description="Low complexity" evidence="3">
    <location>
        <begin position="264"/>
        <end position="281"/>
    </location>
</feature>
<gene>
    <name evidence="5" type="ORF">V5E97_36995</name>
</gene>
<evidence type="ECO:0000256" key="3">
    <source>
        <dbReference type="SAM" id="MobiDB-lite"/>
    </source>
</evidence>
<dbReference type="EMBL" id="CP155447">
    <property type="protein sequence ID" value="XBH03855.1"/>
    <property type="molecule type" value="Genomic_DNA"/>
</dbReference>
<dbReference type="RefSeq" id="WP_406696597.1">
    <property type="nucleotide sequence ID" value="NZ_CP155447.1"/>
</dbReference>
<dbReference type="Gene3D" id="3.40.225.10">
    <property type="entry name" value="Class II aldolase/adducin N-terminal domain"/>
    <property type="match status" value="1"/>
</dbReference>
<feature type="region of interest" description="Disordered" evidence="3">
    <location>
        <begin position="256"/>
        <end position="286"/>
    </location>
</feature>
<dbReference type="Pfam" id="PF00596">
    <property type="entry name" value="Aldolase_II"/>
    <property type="match status" value="1"/>
</dbReference>
<proteinExistence type="predicted"/>
<dbReference type="InterPro" id="IPR050197">
    <property type="entry name" value="Aldolase_class_II_sugar_metab"/>
</dbReference>
<dbReference type="GO" id="GO:0046872">
    <property type="term" value="F:metal ion binding"/>
    <property type="evidence" value="ECO:0007669"/>
    <property type="project" value="UniProtKB-KW"/>
</dbReference>
<evidence type="ECO:0000256" key="1">
    <source>
        <dbReference type="ARBA" id="ARBA00022723"/>
    </source>
</evidence>
<evidence type="ECO:0000313" key="5">
    <source>
        <dbReference type="EMBL" id="XBH03855.1"/>
    </source>
</evidence>
<feature type="domain" description="Class II aldolase/adducin N-terminal" evidence="4">
    <location>
        <begin position="15"/>
        <end position="191"/>
    </location>
</feature>
<evidence type="ECO:0000256" key="2">
    <source>
        <dbReference type="ARBA" id="ARBA00023239"/>
    </source>
</evidence>
<reference evidence="5" key="1">
    <citation type="submission" date="2024-05" db="EMBL/GenBank/DDBJ databases">
        <title>Planctomycetes of the genus Singulisphaera possess chitinolytic capabilities.</title>
        <authorList>
            <person name="Ivanova A."/>
        </authorList>
    </citation>
    <scope>NUCLEOTIDE SEQUENCE</scope>
    <source>
        <strain evidence="5">Ch08T</strain>
    </source>
</reference>
<keyword evidence="2" id="KW-0456">Lyase</keyword>
<dbReference type="SUPFAM" id="SSF53639">
    <property type="entry name" value="AraD/HMP-PK domain-like"/>
    <property type="match status" value="1"/>
</dbReference>
<dbReference type="GO" id="GO:0016832">
    <property type="term" value="F:aldehyde-lyase activity"/>
    <property type="evidence" value="ECO:0007669"/>
    <property type="project" value="TreeGrafter"/>
</dbReference>
<dbReference type="GO" id="GO:0019323">
    <property type="term" value="P:pentose catabolic process"/>
    <property type="evidence" value="ECO:0007669"/>
    <property type="project" value="TreeGrafter"/>
</dbReference>
<accession>A0AAU7CFD3</accession>
<dbReference type="AlphaFoldDB" id="A0AAU7CFD3"/>
<evidence type="ECO:0000259" key="4">
    <source>
        <dbReference type="SMART" id="SM01007"/>
    </source>
</evidence>
<dbReference type="PANTHER" id="PTHR22789">
    <property type="entry name" value="FUCULOSE PHOSPHATE ALDOLASE"/>
    <property type="match status" value="1"/>
</dbReference>
<dbReference type="SMART" id="SM01007">
    <property type="entry name" value="Aldolase_II"/>
    <property type="match status" value="1"/>
</dbReference>
<keyword evidence="1" id="KW-0479">Metal-binding</keyword>
<dbReference type="GO" id="GO:0005829">
    <property type="term" value="C:cytosol"/>
    <property type="evidence" value="ECO:0007669"/>
    <property type="project" value="TreeGrafter"/>
</dbReference>
<sequence>MASDGGMMSEWKLREEMCEVGRRVYAKGFAAANDGNISFRLSEDRVLCTPTRVSKGFMKPDDLCIVDMDGKQVSGKRKRSSEILLHLAIMKARPDVKACVHCHPPHATAFAVAHEPIPKCTMPEFEVFLGEVAITPYETPGTQAFADTVIPYIKDTDVILLANHGTITAGSDLTDAYFKTEIIDAYCRILILSKQIGRVNYYSDEKAAELIKIKPALGIRDVRLERGLENCDLCGNSLFREGYSDFKPEHKAFVPGKFESQPQSNPAPASPSSNGSTANGGDPMESLVKMITDQVMQAMNGAGGNR</sequence>
<organism evidence="5">
    <name type="scientific">Singulisphaera sp. Ch08</name>
    <dbReference type="NCBI Taxonomy" id="3120278"/>
    <lineage>
        <taxon>Bacteria</taxon>
        <taxon>Pseudomonadati</taxon>
        <taxon>Planctomycetota</taxon>
        <taxon>Planctomycetia</taxon>
        <taxon>Isosphaerales</taxon>
        <taxon>Isosphaeraceae</taxon>
        <taxon>Singulisphaera</taxon>
    </lineage>
</organism>
<dbReference type="PANTHER" id="PTHR22789:SF0">
    <property type="entry name" value="3-OXO-TETRONATE 4-PHOSPHATE DECARBOXYLASE-RELATED"/>
    <property type="match status" value="1"/>
</dbReference>
<dbReference type="InterPro" id="IPR036409">
    <property type="entry name" value="Aldolase_II/adducin_N_sf"/>
</dbReference>
<protein>
    <submittedName>
        <fullName evidence="5">Class II aldolase/adducin family protein</fullName>
    </submittedName>
</protein>
<name>A0AAU7CFD3_9BACT</name>